<evidence type="ECO:0000313" key="2">
    <source>
        <dbReference type="EMBL" id="ABC33074.1"/>
    </source>
</evidence>
<gene>
    <name evidence="2" type="ordered locus">HCH_06429</name>
</gene>
<sequence>MNSELRQSGRFQRVYLGMMPDWQCQSEKDDSDEVRRHQRYPWHV</sequence>
<protein>
    <submittedName>
        <fullName evidence="2">Uncharacterized protein</fullName>
    </submittedName>
</protein>
<proteinExistence type="predicted"/>
<accession>Q2S8F0</accession>
<organism evidence="2 3">
    <name type="scientific">Hahella chejuensis (strain KCTC 2396)</name>
    <dbReference type="NCBI Taxonomy" id="349521"/>
    <lineage>
        <taxon>Bacteria</taxon>
        <taxon>Pseudomonadati</taxon>
        <taxon>Pseudomonadota</taxon>
        <taxon>Gammaproteobacteria</taxon>
        <taxon>Oceanospirillales</taxon>
        <taxon>Hahellaceae</taxon>
        <taxon>Hahella</taxon>
    </lineage>
</organism>
<name>Q2S8F0_HAHCH</name>
<dbReference type="KEGG" id="hch:HCH_06429"/>
<dbReference type="HOGENOM" id="CLU_3216960_0_0_6"/>
<feature type="region of interest" description="Disordered" evidence="1">
    <location>
        <begin position="25"/>
        <end position="44"/>
    </location>
</feature>
<evidence type="ECO:0000313" key="3">
    <source>
        <dbReference type="Proteomes" id="UP000000238"/>
    </source>
</evidence>
<dbReference type="AlphaFoldDB" id="Q2S8F0"/>
<reference evidence="2 3" key="1">
    <citation type="journal article" date="2005" name="Nucleic Acids Res.">
        <title>Genomic blueprint of Hahella chejuensis, a marine microbe producing an algicidal agent.</title>
        <authorList>
            <person name="Jeong H."/>
            <person name="Yim J.H."/>
            <person name="Lee C."/>
            <person name="Choi S.-H."/>
            <person name="Park Y.K."/>
            <person name="Yoon S.H."/>
            <person name="Hur C.-G."/>
            <person name="Kang H.-Y."/>
            <person name="Kim D."/>
            <person name="Lee H.H."/>
            <person name="Park K.H."/>
            <person name="Park S.-H."/>
            <person name="Park H.-S."/>
            <person name="Lee H.K."/>
            <person name="Oh T.K."/>
            <person name="Kim J.F."/>
        </authorList>
    </citation>
    <scope>NUCLEOTIDE SEQUENCE [LARGE SCALE GENOMIC DNA]</scope>
    <source>
        <strain evidence="2 3">KCTC 2396</strain>
    </source>
</reference>
<keyword evidence="3" id="KW-1185">Reference proteome</keyword>
<evidence type="ECO:0000256" key="1">
    <source>
        <dbReference type="SAM" id="MobiDB-lite"/>
    </source>
</evidence>
<dbReference type="Proteomes" id="UP000000238">
    <property type="component" value="Chromosome"/>
</dbReference>
<dbReference type="EMBL" id="CP000155">
    <property type="protein sequence ID" value="ABC33074.1"/>
    <property type="molecule type" value="Genomic_DNA"/>
</dbReference>